<proteinExistence type="predicted"/>
<dbReference type="AlphaFoldDB" id="A0A1M4TLX4"/>
<name>A0A1M4TLX4_9FIRM</name>
<keyword evidence="7" id="KW-1185">Reference proteome</keyword>
<organism evidence="6 7">
    <name type="scientific">Desulfofundulus australicus DSM 11792</name>
    <dbReference type="NCBI Taxonomy" id="1121425"/>
    <lineage>
        <taxon>Bacteria</taxon>
        <taxon>Bacillati</taxon>
        <taxon>Bacillota</taxon>
        <taxon>Clostridia</taxon>
        <taxon>Eubacteriales</taxon>
        <taxon>Peptococcaceae</taxon>
        <taxon>Desulfofundulus</taxon>
    </lineage>
</organism>
<dbReference type="Pfam" id="PF06803">
    <property type="entry name" value="DUF1232"/>
    <property type="match status" value="1"/>
</dbReference>
<dbReference type="EMBL" id="FQUW01000005">
    <property type="protein sequence ID" value="SHE45287.1"/>
    <property type="molecule type" value="Genomic_DNA"/>
</dbReference>
<evidence type="ECO:0000256" key="1">
    <source>
        <dbReference type="ARBA" id="ARBA00004127"/>
    </source>
</evidence>
<evidence type="ECO:0000256" key="4">
    <source>
        <dbReference type="ARBA" id="ARBA00023136"/>
    </source>
</evidence>
<comment type="subcellular location">
    <subcellularLocation>
        <location evidence="1">Endomembrane system</location>
        <topology evidence="1">Multi-pass membrane protein</topology>
    </subcellularLocation>
</comment>
<dbReference type="Proteomes" id="UP000184196">
    <property type="component" value="Unassembled WGS sequence"/>
</dbReference>
<evidence type="ECO:0000256" key="2">
    <source>
        <dbReference type="ARBA" id="ARBA00022692"/>
    </source>
</evidence>
<evidence type="ECO:0000259" key="5">
    <source>
        <dbReference type="Pfam" id="PF06803"/>
    </source>
</evidence>
<dbReference type="RefSeq" id="WP_073162670.1">
    <property type="nucleotide sequence ID" value="NZ_FQUW01000005.1"/>
</dbReference>
<evidence type="ECO:0000313" key="7">
    <source>
        <dbReference type="Proteomes" id="UP000184196"/>
    </source>
</evidence>
<protein>
    <recommendedName>
        <fullName evidence="5">DUF1232 domain-containing protein</fullName>
    </recommendedName>
</protein>
<dbReference type="InterPro" id="IPR010652">
    <property type="entry name" value="DUF1232"/>
</dbReference>
<accession>A0A1M4TLX4</accession>
<sequence>MGEVRKREIFEVLKRMPAYFRLIYGLYRDKDVPPRARLFLALALTYNISPVDLIPDIIPLAGQFDNVHFTLKLLRRSLKACPEEVLKRHLENTNLCLDYLERDILISGQLMKGFGRAALNVSRRTAGYILTIPFKMGKAIFRLGKMIK</sequence>
<dbReference type="GO" id="GO:0012505">
    <property type="term" value="C:endomembrane system"/>
    <property type="evidence" value="ECO:0007669"/>
    <property type="project" value="UniProtKB-SubCell"/>
</dbReference>
<evidence type="ECO:0000256" key="3">
    <source>
        <dbReference type="ARBA" id="ARBA00022989"/>
    </source>
</evidence>
<keyword evidence="4" id="KW-0472">Membrane</keyword>
<feature type="domain" description="DUF1232" evidence="5">
    <location>
        <begin position="36"/>
        <end position="65"/>
    </location>
</feature>
<dbReference type="OrthoDB" id="9800202at2"/>
<keyword evidence="3" id="KW-1133">Transmembrane helix</keyword>
<evidence type="ECO:0000313" key="6">
    <source>
        <dbReference type="EMBL" id="SHE45287.1"/>
    </source>
</evidence>
<gene>
    <name evidence="6" type="ORF">SAMN02745218_00336</name>
</gene>
<reference evidence="7" key="1">
    <citation type="submission" date="2016-11" db="EMBL/GenBank/DDBJ databases">
        <authorList>
            <person name="Varghese N."/>
            <person name="Submissions S."/>
        </authorList>
    </citation>
    <scope>NUCLEOTIDE SEQUENCE [LARGE SCALE GENOMIC DNA]</scope>
    <source>
        <strain evidence="7">DSM 11792</strain>
    </source>
</reference>
<keyword evidence="2" id="KW-0812">Transmembrane</keyword>